<sequence>MHYSYSSYYYIQVLHSSYYHNLIIIFSYHFYKL</sequence>
<keyword evidence="1" id="KW-0472">Membrane</keyword>
<feature type="transmembrane region" description="Helical" evidence="1">
    <location>
        <begin position="7"/>
        <end position="31"/>
    </location>
</feature>
<accession>W7JZJ0</accession>
<proteinExistence type="predicted"/>
<organism evidence="2 3">
    <name type="scientific">Plasmodium falciparum UGT5.1</name>
    <dbReference type="NCBI Taxonomy" id="1237627"/>
    <lineage>
        <taxon>Eukaryota</taxon>
        <taxon>Sar</taxon>
        <taxon>Alveolata</taxon>
        <taxon>Apicomplexa</taxon>
        <taxon>Aconoidasida</taxon>
        <taxon>Haemosporida</taxon>
        <taxon>Plasmodiidae</taxon>
        <taxon>Plasmodium</taxon>
        <taxon>Plasmodium (Laverania)</taxon>
    </lineage>
</organism>
<gene>
    <name evidence="2" type="ORF">C923_02253</name>
</gene>
<dbReference type="EMBL" id="KE124533">
    <property type="protein sequence ID" value="EWC77071.1"/>
    <property type="molecule type" value="Genomic_DNA"/>
</dbReference>
<keyword evidence="1" id="KW-0812">Transmembrane</keyword>
<evidence type="ECO:0000256" key="1">
    <source>
        <dbReference type="SAM" id="Phobius"/>
    </source>
</evidence>
<dbReference type="AlphaFoldDB" id="W7JZJ0"/>
<evidence type="ECO:0000313" key="3">
    <source>
        <dbReference type="Proteomes" id="UP000030697"/>
    </source>
</evidence>
<name>W7JZJ0_PLAFA</name>
<evidence type="ECO:0000313" key="2">
    <source>
        <dbReference type="EMBL" id="EWC77071.1"/>
    </source>
</evidence>
<feature type="non-terminal residue" evidence="2">
    <location>
        <position position="33"/>
    </location>
</feature>
<reference evidence="2 3" key="1">
    <citation type="submission" date="2013-02" db="EMBL/GenBank/DDBJ databases">
        <title>The Genome Sequence of Plasmodium falciparum UGT5.1.</title>
        <authorList>
            <consortium name="The Broad Institute Genome Sequencing Platform"/>
            <consortium name="The Broad Institute Genome Sequencing Center for Infectious Disease"/>
            <person name="Neafsey D."/>
            <person name="Cheeseman I."/>
            <person name="Volkman S."/>
            <person name="Adams J."/>
            <person name="Walker B."/>
            <person name="Young S.K."/>
            <person name="Zeng Q."/>
            <person name="Gargeya S."/>
            <person name="Fitzgerald M."/>
            <person name="Haas B."/>
            <person name="Abouelleil A."/>
            <person name="Alvarado L."/>
            <person name="Arachchi H.M."/>
            <person name="Berlin A.M."/>
            <person name="Chapman S.B."/>
            <person name="Dewar J."/>
            <person name="Goldberg J."/>
            <person name="Griggs A."/>
            <person name="Gujja S."/>
            <person name="Hansen M."/>
            <person name="Howarth C."/>
            <person name="Imamovic A."/>
            <person name="Larimer J."/>
            <person name="McCowan C."/>
            <person name="Murphy C."/>
            <person name="Neiman D."/>
            <person name="Pearson M."/>
            <person name="Priest M."/>
            <person name="Roberts A."/>
            <person name="Saif S."/>
            <person name="Shea T."/>
            <person name="Sisk P."/>
            <person name="Sykes S."/>
            <person name="Wortman J."/>
            <person name="Nusbaum C."/>
            <person name="Birren B."/>
        </authorList>
    </citation>
    <scope>NUCLEOTIDE SEQUENCE [LARGE SCALE GENOMIC DNA]</scope>
    <source>
        <strain evidence="2 3">UGT5.1</strain>
    </source>
</reference>
<dbReference type="Proteomes" id="UP000030697">
    <property type="component" value="Unassembled WGS sequence"/>
</dbReference>
<keyword evidence="1" id="KW-1133">Transmembrane helix</keyword>
<protein>
    <submittedName>
        <fullName evidence="2">Uncharacterized protein</fullName>
    </submittedName>
</protein>